<dbReference type="InterPro" id="IPR027417">
    <property type="entry name" value="P-loop_NTPase"/>
</dbReference>
<evidence type="ECO:0000313" key="6">
    <source>
        <dbReference type="EMBL" id="AEA12965.1"/>
    </source>
</evidence>
<dbReference type="EMBL" id="CP002590">
    <property type="protein sequence ID" value="AEA12965.1"/>
    <property type="molecule type" value="Genomic_DNA"/>
</dbReference>
<dbReference type="GO" id="GO:0016887">
    <property type="term" value="F:ATP hydrolysis activity"/>
    <property type="evidence" value="ECO:0007669"/>
    <property type="project" value="InterPro"/>
</dbReference>
<comment type="similarity">
    <text evidence="1">Belongs to the ABC transporter superfamily.</text>
</comment>
<feature type="domain" description="ABC transporter" evidence="5">
    <location>
        <begin position="2"/>
        <end position="232"/>
    </location>
</feature>
<evidence type="ECO:0000256" key="3">
    <source>
        <dbReference type="ARBA" id="ARBA00022741"/>
    </source>
</evidence>
<dbReference type="GO" id="GO:0005524">
    <property type="term" value="F:ATP binding"/>
    <property type="evidence" value="ECO:0007669"/>
    <property type="project" value="UniProtKB-KW"/>
</dbReference>
<protein>
    <submittedName>
        <fullName evidence="6">ABC transporter related protein</fullName>
    </submittedName>
</protein>
<accession>F2L238</accession>
<dbReference type="KEGG" id="tuz:TUZN_1494"/>
<organism evidence="6 7">
    <name type="scientific">Thermoproteus uzoniensis (strain 768-20)</name>
    <dbReference type="NCBI Taxonomy" id="999630"/>
    <lineage>
        <taxon>Archaea</taxon>
        <taxon>Thermoproteota</taxon>
        <taxon>Thermoprotei</taxon>
        <taxon>Thermoproteales</taxon>
        <taxon>Thermoproteaceae</taxon>
        <taxon>Thermoproteus</taxon>
    </lineage>
</organism>
<dbReference type="HOGENOM" id="CLU_000604_1_2_2"/>
<keyword evidence="4" id="KW-0067">ATP-binding</keyword>
<evidence type="ECO:0000259" key="5">
    <source>
        <dbReference type="PROSITE" id="PS50893"/>
    </source>
</evidence>
<sequence>MIAAEGLGKRFGDVWALQDVTFSADAGRVVSILGPNGAGKTTLVRILITELLPTKGRAYVAGHDVVKEAEKIRRRIAAVPQEGSPIGFLTPYEFVYAYLLLRGYPRREARRRAEQALAELQLSDVKGREIQTLSGGTKRRVLLAAVLAADVDVVFLDEPTTGLDVFSRRIVWNAVSSMRRNGVTVLLTTHYVEEAQSLSDYVVLINKGRVVDVGSPGALIEKVPGKYVVEAYGIPNSIDRKPHMAIGDRGIYFVDDPGEIADSLIRAGAKVSIRQRSLEDYVLYRIGAISEES</sequence>
<dbReference type="SUPFAM" id="SSF52540">
    <property type="entry name" value="P-loop containing nucleoside triphosphate hydrolases"/>
    <property type="match status" value="1"/>
</dbReference>
<dbReference type="PANTHER" id="PTHR42711">
    <property type="entry name" value="ABC TRANSPORTER ATP-BINDING PROTEIN"/>
    <property type="match status" value="1"/>
</dbReference>
<dbReference type="eggNOG" id="arCOG00194">
    <property type="taxonomic scope" value="Archaea"/>
</dbReference>
<evidence type="ECO:0000256" key="4">
    <source>
        <dbReference type="ARBA" id="ARBA00022840"/>
    </source>
</evidence>
<dbReference type="InterPro" id="IPR050763">
    <property type="entry name" value="ABC_transporter_ATP-binding"/>
</dbReference>
<dbReference type="InterPro" id="IPR003593">
    <property type="entry name" value="AAA+_ATPase"/>
</dbReference>
<dbReference type="STRING" id="999630.TUZN_1494"/>
<gene>
    <name evidence="6" type="ordered locus">TUZN_1494</name>
</gene>
<dbReference type="OrthoDB" id="87732at2157"/>
<keyword evidence="7" id="KW-1185">Reference proteome</keyword>
<reference evidence="6 7" key="1">
    <citation type="journal article" date="2011" name="J. Bacteriol.">
        <title>Complete genome sequence of the thermoacidophilic crenarchaeon Thermoproteus uzoniensis 768-20.</title>
        <authorList>
            <person name="Mardanov A.V."/>
            <person name="Gumerov V.M."/>
            <person name="Beletsky A.V."/>
            <person name="Prokofeva M.I."/>
            <person name="Bonch-Osmolovskaya E.A."/>
            <person name="Ravin N.V."/>
            <person name="Skryabin K.G."/>
        </authorList>
    </citation>
    <scope>NUCLEOTIDE SEQUENCE [LARGE SCALE GENOMIC DNA]</scope>
    <source>
        <strain evidence="6 7">768-20</strain>
    </source>
</reference>
<dbReference type="Proteomes" id="UP000008138">
    <property type="component" value="Chromosome"/>
</dbReference>
<evidence type="ECO:0000313" key="7">
    <source>
        <dbReference type="Proteomes" id="UP000008138"/>
    </source>
</evidence>
<keyword evidence="2" id="KW-0813">Transport</keyword>
<dbReference type="SMART" id="SM00382">
    <property type="entry name" value="AAA"/>
    <property type="match status" value="1"/>
</dbReference>
<dbReference type="PROSITE" id="PS50893">
    <property type="entry name" value="ABC_TRANSPORTER_2"/>
    <property type="match status" value="1"/>
</dbReference>
<dbReference type="Gene3D" id="3.40.50.300">
    <property type="entry name" value="P-loop containing nucleotide triphosphate hydrolases"/>
    <property type="match status" value="1"/>
</dbReference>
<keyword evidence="3" id="KW-0547">Nucleotide-binding</keyword>
<evidence type="ECO:0000256" key="2">
    <source>
        <dbReference type="ARBA" id="ARBA00022448"/>
    </source>
</evidence>
<dbReference type="RefSeq" id="WP_013680300.1">
    <property type="nucleotide sequence ID" value="NC_015315.1"/>
</dbReference>
<dbReference type="AlphaFoldDB" id="F2L238"/>
<dbReference type="InterPro" id="IPR003439">
    <property type="entry name" value="ABC_transporter-like_ATP-bd"/>
</dbReference>
<name>F2L238_THEU7</name>
<proteinExistence type="inferred from homology"/>
<evidence type="ECO:0000256" key="1">
    <source>
        <dbReference type="ARBA" id="ARBA00005417"/>
    </source>
</evidence>
<dbReference type="Pfam" id="PF00005">
    <property type="entry name" value="ABC_tran"/>
    <property type="match status" value="1"/>
</dbReference>
<reference key="2">
    <citation type="submission" date="2011-03" db="EMBL/GenBank/DDBJ databases">
        <title>Complete genome sequence of the thermoacidophilic crenarchaeon Thermoproteus uzoniensis 768-20.</title>
        <authorList>
            <person name="Mardanov A.V."/>
            <person name="Gumerov V.M."/>
            <person name="Beletsky A.V."/>
            <person name="Prokofeva M.I."/>
            <person name="Bonch-Osmolovskaya E.A."/>
            <person name="Ravin N.V."/>
            <person name="Skryabin K.G."/>
        </authorList>
    </citation>
    <scope>NUCLEOTIDE SEQUENCE</scope>
    <source>
        <strain>768-20</strain>
    </source>
</reference>
<dbReference type="PANTHER" id="PTHR42711:SF5">
    <property type="entry name" value="ABC TRANSPORTER ATP-BINDING PROTEIN NATA"/>
    <property type="match status" value="1"/>
</dbReference>
<dbReference type="GeneID" id="10361018"/>